<dbReference type="SMART" id="SM01254">
    <property type="entry name" value="KLRAQ"/>
    <property type="match status" value="1"/>
</dbReference>
<feature type="coiled-coil region" evidence="1">
    <location>
        <begin position="1605"/>
        <end position="1660"/>
    </location>
</feature>
<evidence type="ECO:0000313" key="5">
    <source>
        <dbReference type="Proteomes" id="UP001178507"/>
    </source>
</evidence>
<dbReference type="EMBL" id="CAUJNA010003863">
    <property type="protein sequence ID" value="CAJ1411228.1"/>
    <property type="molecule type" value="Genomic_DNA"/>
</dbReference>
<feature type="coiled-coil region" evidence="1">
    <location>
        <begin position="156"/>
        <end position="218"/>
    </location>
</feature>
<feature type="coiled-coil region" evidence="1">
    <location>
        <begin position="1764"/>
        <end position="1798"/>
    </location>
</feature>
<comment type="caution">
    <text evidence="4">The sequence shown here is derived from an EMBL/GenBank/DDBJ whole genome shotgun (WGS) entry which is preliminary data.</text>
</comment>
<protein>
    <recommendedName>
        <fullName evidence="3">Protein phosphatase 1 regulatory subunit 21 N-terminal domain-containing protein</fullName>
    </recommendedName>
</protein>
<accession>A0AA36JRT2</accession>
<dbReference type="InterPro" id="IPR019343">
    <property type="entry name" value="PPP1R21_N"/>
</dbReference>
<sequence length="1872" mass="206157">MAEEAERVQKLKEKYNQLKQANATLKKGFLDKQEECGRLEQQLKEKEITIRQQLEEIDQLQFQNGRMSKQLGTLTAQVEEQRKSHTQSSWSMGGLISGKQEAIQKAENDLAVLRDELMMKIQENEELHMRVFEAQKQHNEEAERLRDTEASRGRDLERYAAQLKASKEEVERLTGENRRMVERIGSLDHQFSASAQLSQSLRDQMEKERLESAQAKQALQLRFARWVPFDWTQHDLWTGFSLSSQQGRFMKQREEALQELGAAAHEACSMSSGALMMWPKAFGGGDEESATRIRIRGKVAELAEKLAERVKEAAPAMAKMLGETGLSLGTEQRKDLKRLSNELLLIHRRWVLYQSLLLLHDWHSAFAGRSSQEEALAQSFVDCLWRLHRCVRTLVSRLRALAGFRGVATFLPDLSAENTSAAHFHLARRKLGRKGGAALAEDKPPGAEASQRLGLVRRSLADVSQCWRALGRCLSSWAAAQSGTGGATGTAVSQESGSVVGLLGCIHGLCACLTERLLPTVERLATQVPGPHEMPLLLRFGRVKSQAGPDGTVILKRLEVRHGIASPLGALATQRLMEEEKCRANGGLVWISLWAGTEKWAQAVSRNRKFRFQKIAMRPCERPPYGAHNSQEYDEKHGRWWWQKKADGIADEVWRPKLYTTIGKHARSPKLSRTIVRWWREHPATLERPAGARDVVLQKASLSAFRDLDIRRRFIKDNSTFDSLVKQASWRQAKVVVRDPNTGELSLRYNEKGQSVSAGRMVADYSGGIDFLDKILQQVFSKMDIRDPQARIFMNFYADGKDKISPHRHDFWTCLLSFGSERILTVDNRPVLLRDGDLIVFGTQNHGVPSMPDIKDGRISLVIFFYPDADNLERQWQTINQEEGDDEEKSVVADARMLTSGMDKGFKASLLWGQTKVEQTMPCDCGAQDAAHALSQALDPTLAKRQLLSSPNSGLKFDGPKPVEVVSELTIFSAATGGHSGYGEERVEEKDFFKGLTDNGIATLWDLRFPLPREGDWSEVPLLRRGCAARSIAYRSYPLGRREAGGLQGHLRSEEGQEVLRRFLEAAREKGPAAYAVAQQEDKPGSARAEVAELLLSGAFGGVRVMHILPGAVVQSAKVSAPAPVSAPKAISSPACEVAAAGSPNVTAEHPAKAETGDEPRRRNRWGKSKERVSQSLTAAQQTVAEGYKATKELVGGKDTKDDKAEDAGLQEKIAQGLATAKEKAAEGYDAAMTTEDPGLQEKIEQGVATAQEKVAEGYDAAMTTEDPGLQEKIEQGVATAQEKAAEGYDAAMTTEDPGLQEKIEQGVATAQEKVAEGYDAAMTTEDPGLQEKIEQGLATAQEKVAEGYDAAMTTEDPGLQEKIEQGVATAQEKVSEGYDAAMTTEDPGLQEKIEQGVATAQEKDPGLQEKIEQGLGTAQEKAAEGYAKIEQGVATLQEKAAEGYDAAMTTEDPGLQEKIEQGLATAQEKAAAGYAAAKKKVQQVAEKPSDETQKQDPTFMDKVQGGLSGVKEKMVHGYEAFKHQLVGGQAEKPNVPDAKEKVKEGIEAAKQTGPVEATKALTGEKEEGKSGKGRFAYATGAKHLLESAPEVIGMEESRRVLALARRLGQNRAKLLQEMRQQAQRLQAGSNEKAQLSQELNALQDSHALLQSNYDVLKANAGAAPAEVDMPGSSNELLLSSRQRALRGLEVTAQESSGMRQHGFFVDVVNLDSEEASLAAGPPRPEVLDAWELAIRKVYEQHLCQLQKQVLIADSKAVRMGLQLQDFDDKMQRQEEEKQELIEKVVASQLELANVREDMDATRKNYDGQLGMLTEHICGLSARLSEKDAGLASLQANKMLCGRCGMWNSMGKLLSEPAGTCSTCKEKLLSRD</sequence>
<dbReference type="Pfam" id="PF21636">
    <property type="entry name" value="PPP1R21_C"/>
    <property type="match status" value="1"/>
</dbReference>
<organism evidence="4 5">
    <name type="scientific">Effrenium voratum</name>
    <dbReference type="NCBI Taxonomy" id="2562239"/>
    <lineage>
        <taxon>Eukaryota</taxon>
        <taxon>Sar</taxon>
        <taxon>Alveolata</taxon>
        <taxon>Dinophyceae</taxon>
        <taxon>Suessiales</taxon>
        <taxon>Symbiodiniaceae</taxon>
        <taxon>Effrenium</taxon>
    </lineage>
</organism>
<dbReference type="Pfam" id="PF10205">
    <property type="entry name" value="KLRAQ"/>
    <property type="match status" value="1"/>
</dbReference>
<dbReference type="InterPro" id="IPR049372">
    <property type="entry name" value="PPP1R21_C"/>
</dbReference>
<dbReference type="GO" id="GO:0005769">
    <property type="term" value="C:early endosome"/>
    <property type="evidence" value="ECO:0007669"/>
    <property type="project" value="TreeGrafter"/>
</dbReference>
<dbReference type="Gene3D" id="2.60.120.590">
    <property type="entry name" value="Alpha-ketoglutarate-dependent dioxygenase AlkB-like"/>
    <property type="match status" value="1"/>
</dbReference>
<dbReference type="InterPro" id="IPR040024">
    <property type="entry name" value="PPP1R21"/>
</dbReference>
<dbReference type="PANTHER" id="PTHR21448:SF0">
    <property type="entry name" value="PROTEIN PHOSPHATASE 1 REGULATORY SUBUNIT 21"/>
    <property type="match status" value="1"/>
</dbReference>
<name>A0AA36JRT2_9DINO</name>
<feature type="region of interest" description="Disordered" evidence="2">
    <location>
        <begin position="1142"/>
        <end position="1180"/>
    </location>
</feature>
<dbReference type="SUPFAM" id="SSF51197">
    <property type="entry name" value="Clavaminate synthase-like"/>
    <property type="match status" value="1"/>
</dbReference>
<keyword evidence="5" id="KW-1185">Reference proteome</keyword>
<keyword evidence="1" id="KW-0175">Coiled coil</keyword>
<dbReference type="PANTHER" id="PTHR21448">
    <property type="entry name" value="SMOOTH MUSCLE MYOSIN HEAVY CHAIN-RELATED"/>
    <property type="match status" value="1"/>
</dbReference>
<evidence type="ECO:0000256" key="1">
    <source>
        <dbReference type="SAM" id="Coils"/>
    </source>
</evidence>
<feature type="compositionally biased region" description="Basic and acidic residues" evidence="2">
    <location>
        <begin position="1150"/>
        <end position="1161"/>
    </location>
</feature>
<dbReference type="InterPro" id="IPR037151">
    <property type="entry name" value="AlkB-like_sf"/>
</dbReference>
<evidence type="ECO:0000259" key="3">
    <source>
        <dbReference type="SMART" id="SM01254"/>
    </source>
</evidence>
<evidence type="ECO:0000313" key="4">
    <source>
        <dbReference type="EMBL" id="CAJ1411228.1"/>
    </source>
</evidence>
<dbReference type="Proteomes" id="UP001178507">
    <property type="component" value="Unassembled WGS sequence"/>
</dbReference>
<feature type="coiled-coil region" evidence="1">
    <location>
        <begin position="1"/>
        <end position="63"/>
    </location>
</feature>
<evidence type="ECO:0000256" key="2">
    <source>
        <dbReference type="SAM" id="MobiDB-lite"/>
    </source>
</evidence>
<dbReference type="GO" id="GO:0016020">
    <property type="term" value="C:membrane"/>
    <property type="evidence" value="ECO:0007669"/>
    <property type="project" value="TreeGrafter"/>
</dbReference>
<reference evidence="4" key="1">
    <citation type="submission" date="2023-08" db="EMBL/GenBank/DDBJ databases">
        <authorList>
            <person name="Chen Y."/>
            <person name="Shah S."/>
            <person name="Dougan E. K."/>
            <person name="Thang M."/>
            <person name="Chan C."/>
        </authorList>
    </citation>
    <scope>NUCLEOTIDE SEQUENCE</scope>
</reference>
<feature type="coiled-coil region" evidence="1">
    <location>
        <begin position="96"/>
        <end position="123"/>
    </location>
</feature>
<gene>
    <name evidence="4" type="ORF">EVOR1521_LOCUS31844</name>
</gene>
<feature type="domain" description="Protein phosphatase 1 regulatory subunit 21 N-terminal" evidence="3">
    <location>
        <begin position="9"/>
        <end position="117"/>
    </location>
</feature>
<proteinExistence type="predicted"/>